<sequence length="451" mass="50509">MPTNSPETSATNDGNDTTNDDSEHRLERPMFHLDVLDDLVYEASGDVEGAVPLASDPDHRYPYAYPRDIACITRAWLAAIRSGIDLDRSRRHIVDAARFHIAVQGGDGAWQQRYALGGTDKGIYIQEDNVAHGLRVISHAVFALDGTDSWSDVDDDFAADVVDAIGRAVEYTRDELYDPNAHLVESTTSIHEGPIESGYTLWVNAAYVSALRQAERALSVLDAADTDVASRIAAFRPTLEGGVERAFTSPQQVPRRYTPEGELDFRPDVTLFSPYYFGLSDLFGDAADEAARRAATALEDPRLGGLQRFLGFYRNFDVHQHGGNGPWMQYTAWHAQYRYDCGEDERGDEILQNIVSYADDDGHIPEHLTTRARFESFVENEWDTGLDFEKEFDETVLRDVSFDLIAEELGHMRDSYQSIADRVEANDVVGFARPLAWSHAEFLTALIRSEE</sequence>
<dbReference type="GO" id="GO:0005975">
    <property type="term" value="P:carbohydrate metabolic process"/>
    <property type="evidence" value="ECO:0007669"/>
    <property type="project" value="InterPro"/>
</dbReference>
<gene>
    <name evidence="2" type="ORF">GJR99_16680</name>
</gene>
<organism evidence="2 3">
    <name type="scientific">Haloferax marinum</name>
    <dbReference type="NCBI Taxonomy" id="2666143"/>
    <lineage>
        <taxon>Archaea</taxon>
        <taxon>Methanobacteriati</taxon>
        <taxon>Methanobacteriota</taxon>
        <taxon>Stenosarchaea group</taxon>
        <taxon>Halobacteria</taxon>
        <taxon>Halobacteriales</taxon>
        <taxon>Haloferacaceae</taxon>
        <taxon>Haloferax</taxon>
    </lineage>
</organism>
<proteinExistence type="predicted"/>
<reference evidence="2 3" key="1">
    <citation type="submission" date="2019-11" db="EMBL/GenBank/DDBJ databases">
        <title>Whole genome sequence of Haloferax sp. MBLA0078.</title>
        <authorList>
            <person name="Seo M.-J."/>
            <person name="Cho E.-S."/>
        </authorList>
    </citation>
    <scope>NUCLEOTIDE SEQUENCE [LARGE SCALE GENOMIC DNA]</scope>
    <source>
        <strain evidence="2 3">MBLA0078</strain>
    </source>
</reference>
<accession>A0A6A8GAU3</accession>
<dbReference type="EMBL" id="WKJQ01000003">
    <property type="protein sequence ID" value="MRW98204.1"/>
    <property type="molecule type" value="Genomic_DNA"/>
</dbReference>
<dbReference type="InterPro" id="IPR008928">
    <property type="entry name" value="6-hairpin_glycosidase_sf"/>
</dbReference>
<evidence type="ECO:0000313" key="2">
    <source>
        <dbReference type="EMBL" id="MRW98204.1"/>
    </source>
</evidence>
<dbReference type="SUPFAM" id="SSF48208">
    <property type="entry name" value="Six-hairpin glycosidases"/>
    <property type="match status" value="1"/>
</dbReference>
<dbReference type="Proteomes" id="UP000443423">
    <property type="component" value="Unassembled WGS sequence"/>
</dbReference>
<dbReference type="AlphaFoldDB" id="A0A6A8GAU3"/>
<feature type="region of interest" description="Disordered" evidence="1">
    <location>
        <begin position="1"/>
        <end position="25"/>
    </location>
</feature>
<protein>
    <submittedName>
        <fullName evidence="2">Glucoamylase</fullName>
    </submittedName>
</protein>
<evidence type="ECO:0000313" key="3">
    <source>
        <dbReference type="Proteomes" id="UP000443423"/>
    </source>
</evidence>
<comment type="caution">
    <text evidence="2">The sequence shown here is derived from an EMBL/GenBank/DDBJ whole genome shotgun (WGS) entry which is preliminary data.</text>
</comment>
<dbReference type="InterPro" id="IPR012341">
    <property type="entry name" value="6hp_glycosidase-like_sf"/>
</dbReference>
<keyword evidence="3" id="KW-1185">Reference proteome</keyword>
<dbReference type="Gene3D" id="1.50.10.10">
    <property type="match status" value="1"/>
</dbReference>
<evidence type="ECO:0000256" key="1">
    <source>
        <dbReference type="SAM" id="MobiDB-lite"/>
    </source>
</evidence>
<dbReference type="OrthoDB" id="36362at2157"/>
<name>A0A6A8GAU3_9EURY</name>
<feature type="compositionally biased region" description="Polar residues" evidence="1">
    <location>
        <begin position="1"/>
        <end position="10"/>
    </location>
</feature>